<reference evidence="16 18" key="2">
    <citation type="submission" date="2020-02" db="EMBL/GenBank/DDBJ databases">
        <title>Genome sequence of Parvularcula flava strain NH6-79.</title>
        <authorList>
            <person name="Abdul Karim M.H."/>
            <person name="Lam M.Q."/>
            <person name="Chen S.J."/>
            <person name="Yahya A."/>
            <person name="Shahir S."/>
            <person name="Shamsir M.S."/>
            <person name="Chong C.S."/>
        </authorList>
    </citation>
    <scope>NUCLEOTIDE SEQUENCE [LARGE SCALE GENOMIC DNA]</scope>
    <source>
        <strain evidence="16 18">NH6-79</strain>
    </source>
</reference>
<evidence type="ECO:0000256" key="1">
    <source>
        <dbReference type="ARBA" id="ARBA00001933"/>
    </source>
</evidence>
<dbReference type="RefSeq" id="WP_155136822.1">
    <property type="nucleotide sequence ID" value="NZ_BMGZ01000001.1"/>
</dbReference>
<evidence type="ECO:0000256" key="8">
    <source>
        <dbReference type="ARBA" id="ARBA00022898"/>
    </source>
</evidence>
<feature type="domain" description="Tryptophan synthase beta chain-like PALP" evidence="13">
    <location>
        <begin position="101"/>
        <end position="331"/>
    </location>
</feature>
<dbReference type="Gene3D" id="3.90.1380.10">
    <property type="entry name" value="Threonine synthase, N-terminal domain"/>
    <property type="match status" value="1"/>
</dbReference>
<dbReference type="InterPro" id="IPR036052">
    <property type="entry name" value="TrpB-like_PALP_sf"/>
</dbReference>
<dbReference type="Pfam" id="PF00291">
    <property type="entry name" value="PALP"/>
    <property type="match status" value="1"/>
</dbReference>
<dbReference type="Proteomes" id="UP000621856">
    <property type="component" value="Unassembled WGS sequence"/>
</dbReference>
<evidence type="ECO:0000256" key="4">
    <source>
        <dbReference type="ARBA" id="ARBA00013028"/>
    </source>
</evidence>
<evidence type="ECO:0000256" key="10">
    <source>
        <dbReference type="ARBA" id="ARBA00049144"/>
    </source>
</evidence>
<dbReference type="Pfam" id="PF24857">
    <property type="entry name" value="THR4_C"/>
    <property type="match status" value="1"/>
</dbReference>
<dbReference type="PANTHER" id="PTHR42690">
    <property type="entry name" value="THREONINE SYNTHASE FAMILY MEMBER"/>
    <property type="match status" value="1"/>
</dbReference>
<dbReference type="AlphaFoldDB" id="A0A8J3A263"/>
<dbReference type="InterPro" id="IPR029144">
    <property type="entry name" value="Thr_synth_N"/>
</dbReference>
<evidence type="ECO:0000313" key="16">
    <source>
        <dbReference type="EMBL" id="NHK26745.1"/>
    </source>
</evidence>
<evidence type="ECO:0000259" key="13">
    <source>
        <dbReference type="Pfam" id="PF00291"/>
    </source>
</evidence>
<reference evidence="15" key="3">
    <citation type="submission" date="2020-09" db="EMBL/GenBank/DDBJ databases">
        <authorList>
            <person name="Sun Q."/>
            <person name="Zhou Y."/>
        </authorList>
    </citation>
    <scope>NUCLEOTIDE SEQUENCE</scope>
    <source>
        <strain evidence="15">CGMCC 1.14984</strain>
    </source>
</reference>
<evidence type="ECO:0000313" key="18">
    <source>
        <dbReference type="Proteomes" id="UP000818603"/>
    </source>
</evidence>
<evidence type="ECO:0000256" key="7">
    <source>
        <dbReference type="ARBA" id="ARBA00022697"/>
    </source>
</evidence>
<dbReference type="EC" id="4.2.3.1" evidence="4 11"/>
<keyword evidence="9 16" id="KW-0456">Lyase</keyword>
<comment type="similarity">
    <text evidence="3">Belongs to the threonine synthase family.</text>
</comment>
<evidence type="ECO:0000256" key="2">
    <source>
        <dbReference type="ARBA" id="ARBA00004979"/>
    </source>
</evidence>
<protein>
    <recommendedName>
        <fullName evidence="5 11">Threonine synthase</fullName>
        <ecNumber evidence="4 11">4.2.3.1</ecNumber>
    </recommendedName>
</protein>
<dbReference type="Pfam" id="PF14821">
    <property type="entry name" value="Thr_synth_N"/>
    <property type="match status" value="1"/>
</dbReference>
<feature type="domain" description="Threonine synthase N-terminal" evidence="14">
    <location>
        <begin position="2"/>
        <end position="80"/>
    </location>
</feature>
<gene>
    <name evidence="15" type="primary">thrC</name>
    <name evidence="16" type="ORF">FF098_002335</name>
    <name evidence="15" type="ORF">GCM10011355_04760</name>
</gene>
<name>A0A8J3A263_9PROT</name>
<dbReference type="Proteomes" id="UP000818603">
    <property type="component" value="Unassembled WGS sequence"/>
</dbReference>
<dbReference type="PANTHER" id="PTHR42690:SF1">
    <property type="entry name" value="THREONINE SYNTHASE-LIKE 2"/>
    <property type="match status" value="1"/>
</dbReference>
<evidence type="ECO:0000256" key="3">
    <source>
        <dbReference type="ARBA" id="ARBA00005517"/>
    </source>
</evidence>
<comment type="catalytic activity">
    <reaction evidence="10">
        <text>O-phospho-L-homoserine + H2O = L-threonine + phosphate</text>
        <dbReference type="Rhea" id="RHEA:10840"/>
        <dbReference type="ChEBI" id="CHEBI:15377"/>
        <dbReference type="ChEBI" id="CHEBI:43474"/>
        <dbReference type="ChEBI" id="CHEBI:57590"/>
        <dbReference type="ChEBI" id="CHEBI:57926"/>
        <dbReference type="EC" id="4.2.3.1"/>
    </reaction>
</comment>
<keyword evidence="18" id="KW-1185">Reference proteome</keyword>
<dbReference type="InterPro" id="IPR000634">
    <property type="entry name" value="Ser/Thr_deHydtase_PyrdxlP-BS"/>
</dbReference>
<evidence type="ECO:0000256" key="6">
    <source>
        <dbReference type="ARBA" id="ARBA00022605"/>
    </source>
</evidence>
<sequence length="467" mass="50542">MHYISTRGQAERLSFADVLLAGLASDGGLYVPESWPSFTEAEIAAFAGKPYAHVATEVISRFTGEDIPRDVLSAMCEEAYASFAHRAVVPLSQTTEEDWILELFHGPTLAFKDVAMQLLGRLFDHVLAARGERLTIVGATSGDTGGAAIEALKGSANVDVFILHPNGRISEVQRRLMTCVEEENIHNIAIEGSFDDCQAMVKEMFADRPFREEMRIGAINSINWARIVAQSVYYFTSAVALGGPARAISYCVPTGNFGDIFAAYVARQMGLPIEMLCIATNENDILARTLAEGAYEPRGVAQTISPSMDIQVSSNFERLLFEASGRDAAAVRAMMANLKQAGRFDVPGEVLNNIRALFTAERSGEEETAAMIREVFETTGAVIDPHTAVGLVATAKARAAGTLDGPVVTLATAHAAKFPDAVKEACGVYPDPPVQLSDLYERTEKLTVLPLDQQEVQRFVASSVRKD</sequence>
<dbReference type="GO" id="GO:0009088">
    <property type="term" value="P:threonine biosynthetic process"/>
    <property type="evidence" value="ECO:0007669"/>
    <property type="project" value="UniProtKB-UniRule"/>
</dbReference>
<evidence type="ECO:0000256" key="9">
    <source>
        <dbReference type="ARBA" id="ARBA00023239"/>
    </source>
</evidence>
<comment type="cofactor">
    <cofactor evidence="1 12">
        <name>pyridoxal 5'-phosphate</name>
        <dbReference type="ChEBI" id="CHEBI:597326"/>
    </cofactor>
</comment>
<keyword evidence="7" id="KW-0791">Threonine biosynthesis</keyword>
<dbReference type="InterPro" id="IPR051166">
    <property type="entry name" value="Threonine_Synthase"/>
</dbReference>
<dbReference type="GO" id="GO:0030170">
    <property type="term" value="F:pyridoxal phosphate binding"/>
    <property type="evidence" value="ECO:0007669"/>
    <property type="project" value="InterPro"/>
</dbReference>
<dbReference type="EMBL" id="VCJR02000001">
    <property type="protein sequence ID" value="NHK26745.1"/>
    <property type="molecule type" value="Genomic_DNA"/>
</dbReference>
<dbReference type="UniPathway" id="UPA00050">
    <property type="reaction ID" value="UER00065"/>
</dbReference>
<dbReference type="EMBL" id="BMGZ01000001">
    <property type="protein sequence ID" value="GGH93285.1"/>
    <property type="molecule type" value="Genomic_DNA"/>
</dbReference>
<dbReference type="NCBIfam" id="TIGR00260">
    <property type="entry name" value="thrC"/>
    <property type="match status" value="1"/>
</dbReference>
<dbReference type="InterPro" id="IPR004450">
    <property type="entry name" value="Thr_synthase-like"/>
</dbReference>
<reference evidence="15" key="1">
    <citation type="journal article" date="2014" name="Int. J. Syst. Evol. Microbiol.">
        <title>Complete genome sequence of Corynebacterium casei LMG S-19264T (=DSM 44701T), isolated from a smear-ripened cheese.</title>
        <authorList>
            <consortium name="US DOE Joint Genome Institute (JGI-PGF)"/>
            <person name="Walter F."/>
            <person name="Albersmeier A."/>
            <person name="Kalinowski J."/>
            <person name="Ruckert C."/>
        </authorList>
    </citation>
    <scope>NUCLEOTIDE SEQUENCE</scope>
    <source>
        <strain evidence="15">CGMCC 1.14984</strain>
    </source>
</reference>
<evidence type="ECO:0000313" key="17">
    <source>
        <dbReference type="Proteomes" id="UP000621856"/>
    </source>
</evidence>
<evidence type="ECO:0000256" key="12">
    <source>
        <dbReference type="PIRSR" id="PIRSR604450-51"/>
    </source>
</evidence>
<evidence type="ECO:0000313" key="15">
    <source>
        <dbReference type="EMBL" id="GGH93285.1"/>
    </source>
</evidence>
<comment type="pathway">
    <text evidence="2">Amino-acid biosynthesis; L-threonine biosynthesis; L-threonine from L-aspartate: step 5/5.</text>
</comment>
<comment type="caution">
    <text evidence="15">The sequence shown here is derived from an EMBL/GenBank/DDBJ whole genome shotgun (WGS) entry which is preliminary data.</text>
</comment>
<feature type="modified residue" description="N6-(pyridoxal phosphate)lysine" evidence="12">
    <location>
        <position position="112"/>
    </location>
</feature>
<organism evidence="15 17">
    <name type="scientific">Aquisalinus luteolus</name>
    <dbReference type="NCBI Taxonomy" id="1566827"/>
    <lineage>
        <taxon>Bacteria</taxon>
        <taxon>Pseudomonadati</taxon>
        <taxon>Pseudomonadota</taxon>
        <taxon>Alphaproteobacteria</taxon>
        <taxon>Parvularculales</taxon>
        <taxon>Parvularculaceae</taxon>
        <taxon>Aquisalinus</taxon>
    </lineage>
</organism>
<proteinExistence type="inferred from homology"/>
<evidence type="ECO:0000256" key="11">
    <source>
        <dbReference type="NCBIfam" id="TIGR00260"/>
    </source>
</evidence>
<dbReference type="SUPFAM" id="SSF53686">
    <property type="entry name" value="Tryptophan synthase beta subunit-like PLP-dependent enzymes"/>
    <property type="match status" value="1"/>
</dbReference>
<evidence type="ECO:0000256" key="5">
    <source>
        <dbReference type="ARBA" id="ARBA00018679"/>
    </source>
</evidence>
<dbReference type="InterPro" id="IPR037158">
    <property type="entry name" value="Thr_synth_N_sf"/>
</dbReference>
<dbReference type="CDD" id="cd01560">
    <property type="entry name" value="Thr-synth_2"/>
    <property type="match status" value="1"/>
</dbReference>
<keyword evidence="8 12" id="KW-0663">Pyridoxal phosphate</keyword>
<accession>A0A8J3A263</accession>
<dbReference type="Gene3D" id="3.40.50.1100">
    <property type="match status" value="2"/>
</dbReference>
<evidence type="ECO:0000259" key="14">
    <source>
        <dbReference type="Pfam" id="PF14821"/>
    </source>
</evidence>
<keyword evidence="6" id="KW-0028">Amino-acid biosynthesis</keyword>
<dbReference type="InterPro" id="IPR001926">
    <property type="entry name" value="TrpB-like_PALP"/>
</dbReference>
<dbReference type="PROSITE" id="PS00165">
    <property type="entry name" value="DEHYDRATASE_SER_THR"/>
    <property type="match status" value="1"/>
</dbReference>
<dbReference type="GO" id="GO:0004795">
    <property type="term" value="F:threonine synthase activity"/>
    <property type="evidence" value="ECO:0007669"/>
    <property type="project" value="UniProtKB-UniRule"/>
</dbReference>